<evidence type="ECO:0000256" key="1">
    <source>
        <dbReference type="SAM" id="MobiDB-lite"/>
    </source>
</evidence>
<dbReference type="InParanoid" id="A0A7J8GQC4"/>
<evidence type="ECO:0000313" key="3">
    <source>
        <dbReference type="Proteomes" id="UP000550707"/>
    </source>
</evidence>
<keyword evidence="3" id="KW-1185">Reference proteome</keyword>
<dbReference type="EMBL" id="JACASF010000008">
    <property type="protein sequence ID" value="KAF6462223.1"/>
    <property type="molecule type" value="Genomic_DNA"/>
</dbReference>
<feature type="region of interest" description="Disordered" evidence="1">
    <location>
        <begin position="90"/>
        <end position="121"/>
    </location>
</feature>
<sequence>MIQVCRLRQSGAFVLHQSVSHRHLEHLAPAGSPGCRDEQEPSLSAETRSRGSRGGQASVSAPLTYASSSPLRNGLPLEVHLGSAASMEGSRTLSKSWPRSHMGLGGMVPGGRASGTQGSCVSVGEASGQRAAWVCGPSSLFQAWLPPLAPAHPPCPSPWCRSDRWILSLWCGICPRRDSCRQSSQGSPGRGLRRAPEGGGAFLGGGQTG</sequence>
<feature type="compositionally biased region" description="Gly residues" evidence="1">
    <location>
        <begin position="197"/>
        <end position="209"/>
    </location>
</feature>
<feature type="compositionally biased region" description="Gly residues" evidence="1">
    <location>
        <begin position="103"/>
        <end position="113"/>
    </location>
</feature>
<dbReference type="Proteomes" id="UP000550707">
    <property type="component" value="Unassembled WGS sequence"/>
</dbReference>
<protein>
    <submittedName>
        <fullName evidence="2">Uncharacterized protein</fullName>
    </submittedName>
</protein>
<feature type="region of interest" description="Disordered" evidence="1">
    <location>
        <begin position="27"/>
        <end position="61"/>
    </location>
</feature>
<proteinExistence type="predicted"/>
<comment type="caution">
    <text evidence="2">The sequence shown here is derived from an EMBL/GenBank/DDBJ whole genome shotgun (WGS) entry which is preliminary data.</text>
</comment>
<dbReference type="AlphaFoldDB" id="A0A7J8GQC4"/>
<reference evidence="2 3" key="1">
    <citation type="journal article" date="2020" name="Nature">
        <title>Six reference-quality genomes reveal evolution of bat adaptations.</title>
        <authorList>
            <person name="Jebb D."/>
            <person name="Huang Z."/>
            <person name="Pippel M."/>
            <person name="Hughes G.M."/>
            <person name="Lavrichenko K."/>
            <person name="Devanna P."/>
            <person name="Winkler S."/>
            <person name="Jermiin L.S."/>
            <person name="Skirmuntt E.C."/>
            <person name="Katzourakis A."/>
            <person name="Burkitt-Gray L."/>
            <person name="Ray D.A."/>
            <person name="Sullivan K.A.M."/>
            <person name="Roscito J.G."/>
            <person name="Kirilenko B.M."/>
            <person name="Davalos L.M."/>
            <person name="Corthals A.P."/>
            <person name="Power M.L."/>
            <person name="Jones G."/>
            <person name="Ransome R.D."/>
            <person name="Dechmann D.K.N."/>
            <person name="Locatelli A.G."/>
            <person name="Puechmaille S.J."/>
            <person name="Fedrigo O."/>
            <person name="Jarvis E.D."/>
            <person name="Hiller M."/>
            <person name="Vernes S.C."/>
            <person name="Myers E.W."/>
            <person name="Teeling E.C."/>
        </authorList>
    </citation>
    <scope>NUCLEOTIDE SEQUENCE [LARGE SCALE GENOMIC DNA]</scope>
    <source>
        <strain evidence="2">MMolMol1</strain>
        <tissue evidence="2">Muscle</tissue>
    </source>
</reference>
<accession>A0A7J8GQC4</accession>
<evidence type="ECO:0000313" key="2">
    <source>
        <dbReference type="EMBL" id="KAF6462223.1"/>
    </source>
</evidence>
<feature type="region of interest" description="Disordered" evidence="1">
    <location>
        <begin position="178"/>
        <end position="209"/>
    </location>
</feature>
<gene>
    <name evidence="2" type="ORF">HJG59_011271</name>
</gene>
<organism evidence="2 3">
    <name type="scientific">Molossus molossus</name>
    <name type="common">Pallas' mastiff bat</name>
    <name type="synonym">Vespertilio molossus</name>
    <dbReference type="NCBI Taxonomy" id="27622"/>
    <lineage>
        <taxon>Eukaryota</taxon>
        <taxon>Metazoa</taxon>
        <taxon>Chordata</taxon>
        <taxon>Craniata</taxon>
        <taxon>Vertebrata</taxon>
        <taxon>Euteleostomi</taxon>
        <taxon>Mammalia</taxon>
        <taxon>Eutheria</taxon>
        <taxon>Laurasiatheria</taxon>
        <taxon>Chiroptera</taxon>
        <taxon>Yangochiroptera</taxon>
        <taxon>Molossidae</taxon>
        <taxon>Molossus</taxon>
    </lineage>
</organism>
<name>A0A7J8GQC4_MOLMO</name>